<evidence type="ECO:0000256" key="1">
    <source>
        <dbReference type="SAM" id="Phobius"/>
    </source>
</evidence>
<sequence>MKVIRIAGSLLIVNLTFGFFNELIGFHGIADVPYEFNSIQFAISILLLVCVLGEFTAVLDRNLLSHMTSIISRYHSRRKISWGITNNVFVFVIIQSVTQMVANYMFGGVPIVWSISVLVITFLGWATLLITFLMIVLRYTVAVAYLNTLVIYSGCLFIGHAMFQLKGLREVTGIFAPQFINYSRVILSNNKVVLVAGVIVLSWLVLQFKYLIKNYDFLKG</sequence>
<keyword evidence="1" id="KW-0812">Transmembrane</keyword>
<feature type="transmembrane region" description="Helical" evidence="1">
    <location>
        <begin position="144"/>
        <end position="163"/>
    </location>
</feature>
<dbReference type="AlphaFoldDB" id="J9W4T9"/>
<keyword evidence="1" id="KW-1133">Transmembrane helix</keyword>
<feature type="transmembrane region" description="Helical" evidence="1">
    <location>
        <begin position="111"/>
        <end position="137"/>
    </location>
</feature>
<dbReference type="PATRIC" id="fig|1071400.3.peg.2293"/>
<dbReference type="EMBL" id="CP003043">
    <property type="protein sequence ID" value="AFS01349.1"/>
    <property type="molecule type" value="Genomic_DNA"/>
</dbReference>
<dbReference type="RefSeq" id="WP_014940787.1">
    <property type="nucleotide sequence ID" value="NC_018610.1"/>
</dbReference>
<feature type="transmembrane region" description="Helical" evidence="1">
    <location>
        <begin position="192"/>
        <end position="212"/>
    </location>
</feature>
<dbReference type="STRING" id="1071400.LBUCD034_2382"/>
<dbReference type="Proteomes" id="UP000007332">
    <property type="component" value="Chromosome"/>
</dbReference>
<feature type="transmembrane region" description="Helical" evidence="1">
    <location>
        <begin position="80"/>
        <end position="105"/>
    </location>
</feature>
<accession>J9W4T9</accession>
<dbReference type="KEGG" id="lbn:LBUCD034_2382"/>
<feature type="transmembrane region" description="Helical" evidence="1">
    <location>
        <begin position="7"/>
        <end position="29"/>
    </location>
</feature>
<keyword evidence="1" id="KW-0472">Membrane</keyword>
<gene>
    <name evidence="2" type="ORF">LBUCD034_2382</name>
</gene>
<evidence type="ECO:0000313" key="3">
    <source>
        <dbReference type="Proteomes" id="UP000007332"/>
    </source>
</evidence>
<keyword evidence="3" id="KW-1185">Reference proteome</keyword>
<organism evidence="2 3">
    <name type="scientific">Lentilactobacillus buchneri subsp. silagei CD034</name>
    <dbReference type="NCBI Taxonomy" id="1071400"/>
    <lineage>
        <taxon>Bacteria</taxon>
        <taxon>Bacillati</taxon>
        <taxon>Bacillota</taxon>
        <taxon>Bacilli</taxon>
        <taxon>Lactobacillales</taxon>
        <taxon>Lactobacillaceae</taxon>
        <taxon>Lentilactobacillus</taxon>
        <taxon>Lentilactobacillus buchneri subsp. silagei</taxon>
    </lineage>
</organism>
<proteinExistence type="predicted"/>
<dbReference type="HOGENOM" id="CLU_1254604_0_0_9"/>
<evidence type="ECO:0000313" key="2">
    <source>
        <dbReference type="EMBL" id="AFS01349.1"/>
    </source>
</evidence>
<feature type="transmembrane region" description="Helical" evidence="1">
    <location>
        <begin position="41"/>
        <end position="59"/>
    </location>
</feature>
<name>J9W4T9_LENBU</name>
<protein>
    <submittedName>
        <fullName evidence="2">Uncharacterized protein</fullName>
    </submittedName>
</protein>
<reference evidence="2 3" key="1">
    <citation type="journal article" date="2012" name="J. Biotechnol.">
        <title>Insights into the completely annotated genome of Lactobacillus buchneri CD034, a strain isolated from stable grass silage.</title>
        <authorList>
            <person name="Heinl S."/>
            <person name="Wibberg D."/>
            <person name="Eikmeyer F."/>
            <person name="Szczepanowski R."/>
            <person name="Blom J."/>
            <person name="Linke B."/>
            <person name="Goesmann A."/>
            <person name="Grabherr R."/>
            <person name="Schwab H."/>
            <person name="Puhler A."/>
            <person name="Schluter A."/>
        </authorList>
    </citation>
    <scope>NUCLEOTIDE SEQUENCE [LARGE SCALE GENOMIC DNA]</scope>
    <source>
        <strain evidence="2 3">CD034</strain>
    </source>
</reference>